<proteinExistence type="predicted"/>
<reference evidence="1 2" key="1">
    <citation type="submission" date="2022-05" db="EMBL/GenBank/DDBJ databases">
        <title>Novel Pseudomonas spp. Isolated from a Rainbow Trout Aquaculture Facility.</title>
        <authorList>
            <person name="Testerman T."/>
            <person name="Graf J."/>
        </authorList>
    </citation>
    <scope>NUCLEOTIDE SEQUENCE [LARGE SCALE GENOMIC DNA]</scope>
    <source>
        <strain evidence="1 2">ID357</strain>
    </source>
</reference>
<comment type="caution">
    <text evidence="1">The sequence shown here is derived from an EMBL/GenBank/DDBJ whole genome shotgun (WGS) entry which is preliminary data.</text>
</comment>
<protein>
    <submittedName>
        <fullName evidence="1">Uncharacterized protein</fullName>
    </submittedName>
</protein>
<evidence type="ECO:0000313" key="2">
    <source>
        <dbReference type="Proteomes" id="UP001217610"/>
    </source>
</evidence>
<gene>
    <name evidence="1" type="ORF">M5G25_21890</name>
</gene>
<dbReference type="Proteomes" id="UP001217610">
    <property type="component" value="Unassembled WGS sequence"/>
</dbReference>
<organism evidence="1 2">
    <name type="scientific">Pseudomonas idahonensis</name>
    <dbReference type="NCBI Taxonomy" id="2942628"/>
    <lineage>
        <taxon>Bacteria</taxon>
        <taxon>Pseudomonadati</taxon>
        <taxon>Pseudomonadota</taxon>
        <taxon>Gammaproteobacteria</taxon>
        <taxon>Pseudomonadales</taxon>
        <taxon>Pseudomonadaceae</taxon>
        <taxon>Pseudomonas</taxon>
    </lineage>
</organism>
<evidence type="ECO:0000313" key="1">
    <source>
        <dbReference type="EMBL" id="MDD1150939.1"/>
    </source>
</evidence>
<dbReference type="RefSeq" id="WP_273923863.1">
    <property type="nucleotide sequence ID" value="NZ_JAMDGR010000017.1"/>
</dbReference>
<keyword evidence="2" id="KW-1185">Reference proteome</keyword>
<accession>A0ABT5QAF3</accession>
<sequence>MNNLRAAMHQSKYTKAPHPVFTVDGVPLDSWIKGVIYDGSGADSTEGLVPAQGWLIDDEHAELAWQLLTPASEDCSSIVPLLICPDDMDLSCTVAVVEQVVQGDKLIWERFGRAVAVIGGLVTAVAWNSNAQRAEFSRQQFDEACTEFKRLTEHEWA</sequence>
<dbReference type="EMBL" id="JAMDGR010000017">
    <property type="protein sequence ID" value="MDD1150939.1"/>
    <property type="molecule type" value="Genomic_DNA"/>
</dbReference>
<name>A0ABT5QAF3_9PSED</name>